<dbReference type="EMBL" id="CACVAT010000602">
    <property type="protein sequence ID" value="CAA6830573.1"/>
    <property type="molecule type" value="Genomic_DNA"/>
</dbReference>
<protein>
    <submittedName>
        <fullName evidence="2">Uncharacterized protein</fullName>
    </submittedName>
</protein>
<evidence type="ECO:0000256" key="1">
    <source>
        <dbReference type="SAM" id="MobiDB-lite"/>
    </source>
</evidence>
<accession>A0A6S6UNY1</accession>
<feature type="region of interest" description="Disordered" evidence="1">
    <location>
        <begin position="145"/>
        <end position="190"/>
    </location>
</feature>
<feature type="compositionally biased region" description="Polar residues" evidence="1">
    <location>
        <begin position="149"/>
        <end position="160"/>
    </location>
</feature>
<sequence length="190" mass="21563">MEFDLDIDIGGLQLDEDLKLKQQVTQVNERAVSEIVFNTGNVNLDTDLGRMFKQLDEKKQTMFQDKGGMGEVKNLFVAILDRTLTLTDHKVLPAEAVMMMFEVGTTVHLDHTLLKDSKMSQEEMKMKAETRLLDQELKTNPADDMLMQLSEQLRQNNKTQPVKPLDGTVKPATPAQKKPPSDPLFDDFKL</sequence>
<name>A0A6S6UNY1_9GAMM</name>
<gene>
    <name evidence="2" type="ORF">HELGO_WM25948</name>
</gene>
<organism evidence="2">
    <name type="scientific">uncultured Thiotrichaceae bacterium</name>
    <dbReference type="NCBI Taxonomy" id="298394"/>
    <lineage>
        <taxon>Bacteria</taxon>
        <taxon>Pseudomonadati</taxon>
        <taxon>Pseudomonadota</taxon>
        <taxon>Gammaproteobacteria</taxon>
        <taxon>Thiotrichales</taxon>
        <taxon>Thiotrichaceae</taxon>
        <taxon>environmental samples</taxon>
    </lineage>
</organism>
<dbReference type="AlphaFoldDB" id="A0A6S6UNY1"/>
<proteinExistence type="predicted"/>
<reference evidence="2" key="1">
    <citation type="submission" date="2020-01" db="EMBL/GenBank/DDBJ databases">
        <authorList>
            <person name="Meier V. D."/>
            <person name="Meier V D."/>
        </authorList>
    </citation>
    <scope>NUCLEOTIDE SEQUENCE</scope>
    <source>
        <strain evidence="2">HLG_WM_MAG_09</strain>
    </source>
</reference>
<evidence type="ECO:0000313" key="2">
    <source>
        <dbReference type="EMBL" id="CAA6830573.1"/>
    </source>
</evidence>